<proteinExistence type="predicted"/>
<organism evidence="1 2">
    <name type="scientific">Rangifer tarandus platyrhynchus</name>
    <name type="common">Svalbard reindeer</name>
    <dbReference type="NCBI Taxonomy" id="3082113"/>
    <lineage>
        <taxon>Eukaryota</taxon>
        <taxon>Metazoa</taxon>
        <taxon>Chordata</taxon>
        <taxon>Craniata</taxon>
        <taxon>Vertebrata</taxon>
        <taxon>Euteleostomi</taxon>
        <taxon>Mammalia</taxon>
        <taxon>Eutheria</taxon>
        <taxon>Laurasiatheria</taxon>
        <taxon>Artiodactyla</taxon>
        <taxon>Ruminantia</taxon>
        <taxon>Pecora</taxon>
        <taxon>Cervidae</taxon>
        <taxon>Odocoileinae</taxon>
        <taxon>Rangifer</taxon>
    </lineage>
</organism>
<sequence>MATPDDIKIAKQRWSSSAPQTSRSLPEDLMEKSQSETGCSVEEGQAAVEEAGARLPGTLGQLGLRGRTAFDSLLLLAAGGRASLPA</sequence>
<protein>
    <submittedName>
        <fullName evidence="1">Uncharacterized protein</fullName>
    </submittedName>
</protein>
<evidence type="ECO:0000313" key="2">
    <source>
        <dbReference type="Proteomes" id="UP001162501"/>
    </source>
</evidence>
<name>A0ACB0FF94_RANTA</name>
<dbReference type="Proteomes" id="UP001162501">
    <property type="component" value="Chromosome 5"/>
</dbReference>
<gene>
    <name evidence="1" type="ORF">MRATA1EN3_LOCUS21899</name>
</gene>
<evidence type="ECO:0000313" key="1">
    <source>
        <dbReference type="EMBL" id="CAI9710686.1"/>
    </source>
</evidence>
<dbReference type="EMBL" id="OX596089">
    <property type="protein sequence ID" value="CAI9710686.1"/>
    <property type="molecule type" value="Genomic_DNA"/>
</dbReference>
<reference evidence="1" key="1">
    <citation type="submission" date="2023-05" db="EMBL/GenBank/DDBJ databases">
        <authorList>
            <consortium name="ELIXIR-Norway"/>
        </authorList>
    </citation>
    <scope>NUCLEOTIDE SEQUENCE</scope>
</reference>
<accession>A0ACB0FF94</accession>